<dbReference type="PANTHER" id="PTHR43177">
    <property type="entry name" value="PROTEIN NRFC"/>
    <property type="match status" value="1"/>
</dbReference>
<sequence>MTQYGFFFDSSRCTGCKTCALACKDYKDLSVDFAYRKVYDYEGGQWVEDADGVHVSSMFAYHVSVSCNHCDNPACAHVCPTGAMHKDPATGLVDVDAGKCIGCGYCHMACPYNSPKVDRQLGRSVKCNGCAERVAEGKSPICVEACPLRALEFGPVEEMAKLGKRADIAPLPEPRYTDPNLYVLESDDVQPAGTFDGEVKNIKEVM</sequence>
<dbReference type="GO" id="GO:0046872">
    <property type="term" value="F:metal ion binding"/>
    <property type="evidence" value="ECO:0007669"/>
    <property type="project" value="UniProtKB-KW"/>
</dbReference>
<dbReference type="STRING" id="1531429.JI75_00685"/>
<dbReference type="RefSeq" id="WP_039687984.1">
    <property type="nucleotide sequence ID" value="NZ_CP009302.1"/>
</dbReference>
<evidence type="ECO:0000256" key="2">
    <source>
        <dbReference type="ARBA" id="ARBA00003584"/>
    </source>
</evidence>
<evidence type="ECO:0000256" key="4">
    <source>
        <dbReference type="ARBA" id="ARBA00022485"/>
    </source>
</evidence>
<dbReference type="PROSITE" id="PS00198">
    <property type="entry name" value="4FE4S_FER_1"/>
    <property type="match status" value="1"/>
</dbReference>
<evidence type="ECO:0000256" key="1">
    <source>
        <dbReference type="ARBA" id="ARBA00001966"/>
    </source>
</evidence>
<evidence type="ECO:0000313" key="11">
    <source>
        <dbReference type="EMBL" id="AJC11437.1"/>
    </source>
</evidence>
<comment type="cofactor">
    <cofactor evidence="1">
        <name>[4Fe-4S] cluster</name>
        <dbReference type="ChEBI" id="CHEBI:49883"/>
    </cofactor>
</comment>
<dbReference type="SUPFAM" id="SSF54862">
    <property type="entry name" value="4Fe-4S ferredoxins"/>
    <property type="match status" value="1"/>
</dbReference>
<dbReference type="HOGENOM" id="CLU_043374_2_0_11"/>
<proteinExistence type="predicted"/>
<dbReference type="PROSITE" id="PS51379">
    <property type="entry name" value="4FE4S_FER_2"/>
    <property type="match status" value="3"/>
</dbReference>
<dbReference type="EMBL" id="CP009302">
    <property type="protein sequence ID" value="AJC11437.1"/>
    <property type="molecule type" value="Genomic_DNA"/>
</dbReference>
<dbReference type="KEGG" id="cbac:JI75_00685"/>
<evidence type="ECO:0000256" key="9">
    <source>
        <dbReference type="ARBA" id="ARBA00023014"/>
    </source>
</evidence>
<keyword evidence="3" id="KW-0813">Transport</keyword>
<dbReference type="Proteomes" id="UP000031121">
    <property type="component" value="Chromosome"/>
</dbReference>
<reference evidence="12" key="1">
    <citation type="submission" date="2014-08" db="EMBL/GenBank/DDBJ databases">
        <title>Coriobacteriaceae sp. complete genome.</title>
        <authorList>
            <person name="Looft T."/>
            <person name="Bayles D.O."/>
            <person name="Stanton T.B."/>
        </authorList>
    </citation>
    <scope>NUCLEOTIDE SEQUENCE [LARGE SCALE GENOMIC DNA]</scope>
    <source>
        <strain evidence="12">68-1-3</strain>
    </source>
</reference>
<dbReference type="PANTHER" id="PTHR43177:SF5">
    <property type="entry name" value="ANAEROBIC DIMETHYL SULFOXIDE REDUCTASE CHAIN B-RELATED"/>
    <property type="match status" value="1"/>
</dbReference>
<dbReference type="NCBIfam" id="TIGR02951">
    <property type="entry name" value="DMSO_dmsB"/>
    <property type="match status" value="1"/>
</dbReference>
<dbReference type="CDD" id="cd16371">
    <property type="entry name" value="DMSOR_beta_like"/>
    <property type="match status" value="1"/>
</dbReference>
<feature type="domain" description="4Fe-4S ferredoxin-type" evidence="10">
    <location>
        <begin position="91"/>
        <end position="120"/>
    </location>
</feature>
<feature type="domain" description="4Fe-4S ferredoxin-type" evidence="10">
    <location>
        <begin position="59"/>
        <end position="89"/>
    </location>
</feature>
<dbReference type="OrthoDB" id="9779457at2"/>
<organism evidence="11 12">
    <name type="scientific">Berryella intestinalis</name>
    <dbReference type="NCBI Taxonomy" id="1531429"/>
    <lineage>
        <taxon>Bacteria</taxon>
        <taxon>Bacillati</taxon>
        <taxon>Actinomycetota</taxon>
        <taxon>Coriobacteriia</taxon>
        <taxon>Eggerthellales</taxon>
        <taxon>Eggerthellaceae</taxon>
        <taxon>Berryella</taxon>
    </lineage>
</organism>
<dbReference type="InterPro" id="IPR050954">
    <property type="entry name" value="ET_IronSulfur_Cluster-Binding"/>
</dbReference>
<evidence type="ECO:0000256" key="5">
    <source>
        <dbReference type="ARBA" id="ARBA00022723"/>
    </source>
</evidence>
<evidence type="ECO:0000256" key="7">
    <source>
        <dbReference type="ARBA" id="ARBA00022982"/>
    </source>
</evidence>
<dbReference type="InterPro" id="IPR017896">
    <property type="entry name" value="4Fe4S_Fe-S-bd"/>
</dbReference>
<feature type="domain" description="4Fe-4S ferredoxin-type" evidence="10">
    <location>
        <begin position="4"/>
        <end position="34"/>
    </location>
</feature>
<dbReference type="Gene3D" id="3.30.70.20">
    <property type="match status" value="2"/>
</dbReference>
<dbReference type="Pfam" id="PF13247">
    <property type="entry name" value="Fer4_11"/>
    <property type="match status" value="1"/>
</dbReference>
<evidence type="ECO:0000256" key="3">
    <source>
        <dbReference type="ARBA" id="ARBA00022448"/>
    </source>
</evidence>
<evidence type="ECO:0000256" key="8">
    <source>
        <dbReference type="ARBA" id="ARBA00023004"/>
    </source>
</evidence>
<name>A0A0A8B8J6_9ACTN</name>
<keyword evidence="4" id="KW-0004">4Fe-4S</keyword>
<gene>
    <name evidence="11" type="ORF">JI75_00685</name>
</gene>
<reference evidence="11 12" key="2">
    <citation type="journal article" date="2015" name="Genome Announc.">
        <title>Complete Genome Sequence of Coriobacteriaceae Strain 68-1-3, a Novel Mucus-Degrading Isolate from the Swine Intestinal Tract.</title>
        <authorList>
            <person name="Looft T."/>
            <person name="Bayles D.O."/>
            <person name="Alt D.P."/>
            <person name="Stanton T.B."/>
        </authorList>
    </citation>
    <scope>NUCLEOTIDE SEQUENCE [LARGE SCALE GENOMIC DNA]</scope>
    <source>
        <strain evidence="11 12">68-1-3</strain>
    </source>
</reference>
<dbReference type="InterPro" id="IPR017900">
    <property type="entry name" value="4Fe4S_Fe_S_CS"/>
</dbReference>
<dbReference type="GO" id="GO:0051539">
    <property type="term" value="F:4 iron, 4 sulfur cluster binding"/>
    <property type="evidence" value="ECO:0007669"/>
    <property type="project" value="UniProtKB-KW"/>
</dbReference>
<evidence type="ECO:0000313" key="12">
    <source>
        <dbReference type="Proteomes" id="UP000031121"/>
    </source>
</evidence>
<keyword evidence="12" id="KW-1185">Reference proteome</keyword>
<evidence type="ECO:0000259" key="10">
    <source>
        <dbReference type="PROSITE" id="PS51379"/>
    </source>
</evidence>
<comment type="function">
    <text evidence="2">Electron transfer subunit of the terminal reductase during anaerobic growth on various sulfoxide and N-oxide compounds.</text>
</comment>
<dbReference type="InterPro" id="IPR014297">
    <property type="entry name" value="DMSO_DmsB"/>
</dbReference>
<keyword evidence="5" id="KW-0479">Metal-binding</keyword>
<accession>A0A0A8B8J6</accession>
<evidence type="ECO:0000256" key="6">
    <source>
        <dbReference type="ARBA" id="ARBA00022737"/>
    </source>
</evidence>
<keyword evidence="9" id="KW-0411">Iron-sulfur</keyword>
<keyword evidence="7" id="KW-0249">Electron transport</keyword>
<keyword evidence="8" id="KW-0408">Iron</keyword>
<protein>
    <submittedName>
        <fullName evidence="11">Dimethyl sulfoxide reductase</fullName>
    </submittedName>
</protein>
<dbReference type="AlphaFoldDB" id="A0A0A8B8J6"/>
<keyword evidence="6" id="KW-0677">Repeat</keyword>